<reference evidence="2" key="1">
    <citation type="submission" date="2021-02" db="EMBL/GenBank/DDBJ databases">
        <authorList>
            <person name="Nowell W R."/>
        </authorList>
    </citation>
    <scope>NUCLEOTIDE SEQUENCE</scope>
</reference>
<sequence>MFCFLIDIITYMHSNTFHIIIGPTIVKSIYSGELTYDSDQFFRTGNTNSYYYQAIDIIVNITGNYTVKSNSTIDTFGYLYIYSFNKTKLSINQVTKNDDKSGSLQFTLISALQSGVRYIVIVTTYSPDVRGPFSITVSGPATVGFHVNTAATKPSSSVTTTTRTTTTTTRTTTTTTRTTTTTTRTTTTTSKASTTSTTSTKSTYSSELTDDSNRFFRTGNTNSYYYQAIDVVVYIAGSYNFTSNSALDMYGYLYINSFDKSKLSFNQIAQDDDGGGNLQFKLSYFLQSGVKYNLIATTYLPGVQGKFQVIS</sequence>
<dbReference type="Proteomes" id="UP000676336">
    <property type="component" value="Unassembled WGS sequence"/>
</dbReference>
<feature type="region of interest" description="Disordered" evidence="1">
    <location>
        <begin position="154"/>
        <end position="207"/>
    </location>
</feature>
<evidence type="ECO:0000256" key="1">
    <source>
        <dbReference type="SAM" id="MobiDB-lite"/>
    </source>
</evidence>
<protein>
    <submittedName>
        <fullName evidence="2">Uncharacterized protein</fullName>
    </submittedName>
</protein>
<accession>A0A8S2ZY55</accession>
<feature type="non-terminal residue" evidence="2">
    <location>
        <position position="1"/>
    </location>
</feature>
<organism evidence="2 3">
    <name type="scientific">Rotaria magnacalcarata</name>
    <dbReference type="NCBI Taxonomy" id="392030"/>
    <lineage>
        <taxon>Eukaryota</taxon>
        <taxon>Metazoa</taxon>
        <taxon>Spiralia</taxon>
        <taxon>Gnathifera</taxon>
        <taxon>Rotifera</taxon>
        <taxon>Eurotatoria</taxon>
        <taxon>Bdelloidea</taxon>
        <taxon>Philodinida</taxon>
        <taxon>Philodinidae</taxon>
        <taxon>Rotaria</taxon>
    </lineage>
</organism>
<dbReference type="AlphaFoldDB" id="A0A8S2ZY55"/>
<name>A0A8S2ZY55_9BILA</name>
<proteinExistence type="predicted"/>
<comment type="caution">
    <text evidence="2">The sequence shown here is derived from an EMBL/GenBank/DDBJ whole genome shotgun (WGS) entry which is preliminary data.</text>
</comment>
<evidence type="ECO:0000313" key="3">
    <source>
        <dbReference type="Proteomes" id="UP000676336"/>
    </source>
</evidence>
<gene>
    <name evidence="2" type="ORF">SMN809_LOCUS41700</name>
</gene>
<evidence type="ECO:0000313" key="2">
    <source>
        <dbReference type="EMBL" id="CAF4666102.1"/>
    </source>
</evidence>
<feature type="compositionally biased region" description="Low complexity" evidence="1">
    <location>
        <begin position="154"/>
        <end position="203"/>
    </location>
</feature>
<dbReference type="EMBL" id="CAJOBI010118383">
    <property type="protein sequence ID" value="CAF4666102.1"/>
    <property type="molecule type" value="Genomic_DNA"/>
</dbReference>